<keyword evidence="5" id="KW-0324">Glycolysis</keyword>
<dbReference type="RefSeq" id="WP_136350765.1">
    <property type="nucleotide sequence ID" value="NZ_CP031305.1"/>
</dbReference>
<dbReference type="GO" id="GO:0016301">
    <property type="term" value="F:kinase activity"/>
    <property type="evidence" value="ECO:0007669"/>
    <property type="project" value="UniProtKB-KW"/>
</dbReference>
<dbReference type="Proteomes" id="UP000296822">
    <property type="component" value="Chromosome"/>
</dbReference>
<dbReference type="KEGG" id="nbg:DV706_15805"/>
<evidence type="ECO:0000256" key="1">
    <source>
        <dbReference type="ARBA" id="ARBA00022679"/>
    </source>
</evidence>
<dbReference type="GO" id="GO:0016773">
    <property type="term" value="F:phosphotransferase activity, alcohol group as acceptor"/>
    <property type="evidence" value="ECO:0007669"/>
    <property type="project" value="InterPro"/>
</dbReference>
<gene>
    <name evidence="6" type="ORF">DV706_01465</name>
    <name evidence="7" type="ORF">DV706_15805</name>
</gene>
<dbReference type="EMBL" id="CP031306">
    <property type="protein sequence ID" value="QCC56038.1"/>
    <property type="molecule type" value="Genomic_DNA"/>
</dbReference>
<dbReference type="Pfam" id="PF04587">
    <property type="entry name" value="ADP_PFK_GK"/>
    <property type="match status" value="1"/>
</dbReference>
<dbReference type="GO" id="GO:0006096">
    <property type="term" value="P:glycolytic process"/>
    <property type="evidence" value="ECO:0007669"/>
    <property type="project" value="UniProtKB-KW"/>
</dbReference>
<dbReference type="KEGG" id="nbg:DV706_01465"/>
<keyword evidence="4" id="KW-0460">Magnesium</keyword>
<dbReference type="EMBL" id="CP031305">
    <property type="protein sequence ID" value="QCC53268.1"/>
    <property type="molecule type" value="Genomic_DNA"/>
</dbReference>
<name>A0A4D6HRP5_9EURY</name>
<evidence type="ECO:0000313" key="7">
    <source>
        <dbReference type="EMBL" id="QCC56038.1"/>
    </source>
</evidence>
<dbReference type="Proteomes" id="UP000296822">
    <property type="component" value="Plasmid unnamed1"/>
</dbReference>
<evidence type="ECO:0000256" key="2">
    <source>
        <dbReference type="ARBA" id="ARBA00022723"/>
    </source>
</evidence>
<keyword evidence="2" id="KW-0479">Metal-binding</keyword>
<protein>
    <submittedName>
        <fullName evidence="7">Uncharacterized protein</fullName>
    </submittedName>
</protein>
<keyword evidence="7" id="KW-0614">Plasmid</keyword>
<dbReference type="SUPFAM" id="SSF53613">
    <property type="entry name" value="Ribokinase-like"/>
    <property type="match status" value="1"/>
</dbReference>
<sequence length="76" mass="8029">MGHCLRLITISPLSTSTRRPTTASSCTPAVVACPNRVVDDPAGTVGIGDIVSSSSFLLERELRTVQCVCQSVQLLL</sequence>
<dbReference type="GeneID" id="96090362"/>
<evidence type="ECO:0000256" key="4">
    <source>
        <dbReference type="ARBA" id="ARBA00022842"/>
    </source>
</evidence>
<evidence type="ECO:0000256" key="5">
    <source>
        <dbReference type="ARBA" id="ARBA00023152"/>
    </source>
</evidence>
<dbReference type="InterPro" id="IPR007666">
    <property type="entry name" value="ADP_PFK/GK"/>
</dbReference>
<keyword evidence="3" id="KW-0418">Kinase</keyword>
<dbReference type="InterPro" id="IPR029056">
    <property type="entry name" value="Ribokinase-like"/>
</dbReference>
<dbReference type="GO" id="GO:0046872">
    <property type="term" value="F:metal ion binding"/>
    <property type="evidence" value="ECO:0007669"/>
    <property type="project" value="UniProtKB-KW"/>
</dbReference>
<dbReference type="PROSITE" id="PS51257">
    <property type="entry name" value="PROKAR_LIPOPROTEIN"/>
    <property type="match status" value="1"/>
</dbReference>
<dbReference type="PROSITE" id="PS51255">
    <property type="entry name" value="ADPK"/>
    <property type="match status" value="1"/>
</dbReference>
<geneLocation type="plasmid" evidence="7">
    <name>unnamed1</name>
</geneLocation>
<accession>A0A4D6HRP5</accession>
<evidence type="ECO:0000256" key="3">
    <source>
        <dbReference type="ARBA" id="ARBA00022777"/>
    </source>
</evidence>
<organism evidence="7 8">
    <name type="scientific">Natronorubrum bangense</name>
    <dbReference type="NCBI Taxonomy" id="61858"/>
    <lineage>
        <taxon>Archaea</taxon>
        <taxon>Methanobacteriati</taxon>
        <taxon>Methanobacteriota</taxon>
        <taxon>Stenosarchaea group</taxon>
        <taxon>Halobacteria</taxon>
        <taxon>Halobacteriales</taxon>
        <taxon>Natrialbaceae</taxon>
        <taxon>Natronorubrum</taxon>
    </lineage>
</organism>
<dbReference type="Gene3D" id="3.40.1190.20">
    <property type="match status" value="1"/>
</dbReference>
<proteinExistence type="predicted"/>
<evidence type="ECO:0000313" key="8">
    <source>
        <dbReference type="Proteomes" id="UP000296822"/>
    </source>
</evidence>
<dbReference type="AlphaFoldDB" id="A0A4D6HRP5"/>
<reference evidence="7 8" key="1">
    <citation type="journal article" date="2019" name="Nat. Commun.">
        <title>A new type of DNA phosphorothioation-based antiviral system in archaea.</title>
        <authorList>
            <person name="Xiong L."/>
            <person name="Liu S."/>
            <person name="Chen S."/>
            <person name="Xiao Y."/>
            <person name="Zhu B."/>
            <person name="Gao Y."/>
            <person name="Zhang Y."/>
            <person name="Chen B."/>
            <person name="Luo J."/>
            <person name="Deng Z."/>
            <person name="Chen X."/>
            <person name="Wang L."/>
            <person name="Chen S."/>
        </authorList>
    </citation>
    <scope>NUCLEOTIDE SEQUENCE [LARGE SCALE GENOMIC DNA]</scope>
    <source>
        <strain evidence="7 8">JCM 10635</strain>
        <plasmid evidence="7 8">unnamed1</plasmid>
    </source>
</reference>
<keyword evidence="1" id="KW-0808">Transferase</keyword>
<evidence type="ECO:0000313" key="6">
    <source>
        <dbReference type="EMBL" id="QCC53268.1"/>
    </source>
</evidence>